<comment type="catalytic activity">
    <reaction evidence="4">
        <text>urea + 2 H2O + H(+) = hydrogencarbonate + 2 NH4(+)</text>
        <dbReference type="Rhea" id="RHEA:20557"/>
        <dbReference type="ChEBI" id="CHEBI:15377"/>
        <dbReference type="ChEBI" id="CHEBI:15378"/>
        <dbReference type="ChEBI" id="CHEBI:16199"/>
        <dbReference type="ChEBI" id="CHEBI:17544"/>
        <dbReference type="ChEBI" id="CHEBI:28938"/>
        <dbReference type="EC" id="3.5.1.5"/>
    </reaction>
</comment>
<keyword evidence="3" id="KW-0378">Hydrolase</keyword>
<evidence type="ECO:0000313" key="5">
    <source>
        <dbReference type="EMBL" id="SNB79532.1"/>
    </source>
</evidence>
<dbReference type="NCBIfam" id="NF009671">
    <property type="entry name" value="PRK13192.1"/>
    <property type="match status" value="1"/>
</dbReference>
<evidence type="ECO:0000256" key="1">
    <source>
        <dbReference type="ARBA" id="ARBA00004897"/>
    </source>
</evidence>
<dbReference type="InterPro" id="IPR002019">
    <property type="entry name" value="Urease_beta-like"/>
</dbReference>
<dbReference type="SUPFAM" id="SSF54111">
    <property type="entry name" value="Urease, gamma-subunit"/>
    <property type="match status" value="1"/>
</dbReference>
<dbReference type="Pfam" id="PF00699">
    <property type="entry name" value="Urease_beta"/>
    <property type="match status" value="1"/>
</dbReference>
<dbReference type="PIRSF" id="PIRSF001225">
    <property type="entry name" value="Urease_gammabeta"/>
    <property type="match status" value="1"/>
</dbReference>
<evidence type="ECO:0000256" key="2">
    <source>
        <dbReference type="ARBA" id="ARBA00012934"/>
    </source>
</evidence>
<dbReference type="PANTHER" id="PTHR33569:SF1">
    <property type="entry name" value="UREASE"/>
    <property type="match status" value="1"/>
</dbReference>
<dbReference type="GO" id="GO:0016151">
    <property type="term" value="F:nickel cation binding"/>
    <property type="evidence" value="ECO:0007669"/>
    <property type="project" value="InterPro"/>
</dbReference>
<comment type="pathway">
    <text evidence="1">Nitrogen metabolism; urea degradation; CO(2) and NH(3) from urea (urease route): step 1/1.</text>
</comment>
<accession>A0A212S2X5</accession>
<dbReference type="Pfam" id="PF00547">
    <property type="entry name" value="Urease_gamma"/>
    <property type="match status" value="1"/>
</dbReference>
<dbReference type="Proteomes" id="UP000197065">
    <property type="component" value="Unassembled WGS sequence"/>
</dbReference>
<sequence>MMNLAPTEMERLIIFNAAQLARTLKTRGCRLSQPEAVALIADEMLLGARMGMTYEAIVEMAGQLLTTDDVMPGVARMIEKISVEANFEEGTKMVIVFDPIATGKEPIADALVPGEVIVDEAAPEIELNAGRPRISLDVVNLGDRDIQVRSHTHFFEVNRMLQFDRAKAFGMRLDAASGSGVRFEPGLRRTVQLVPMAGNGVVRGQGGLTEGAIGDETVRQAARDLAKQRGYQGA</sequence>
<evidence type="ECO:0000256" key="3">
    <source>
        <dbReference type="ARBA" id="ARBA00022801"/>
    </source>
</evidence>
<dbReference type="EC" id="3.5.1.5" evidence="2"/>
<name>A0A212S2X5_9PROT</name>
<dbReference type="AlphaFoldDB" id="A0A212S2X5"/>
<evidence type="ECO:0000256" key="4">
    <source>
        <dbReference type="ARBA" id="ARBA00047778"/>
    </source>
</evidence>
<dbReference type="Gene3D" id="2.10.150.10">
    <property type="entry name" value="Urease, beta subunit"/>
    <property type="match status" value="1"/>
</dbReference>
<dbReference type="GO" id="GO:0043419">
    <property type="term" value="P:urea catabolic process"/>
    <property type="evidence" value="ECO:0007669"/>
    <property type="project" value="UniProtKB-UniPathway"/>
</dbReference>
<dbReference type="InterPro" id="IPR002026">
    <property type="entry name" value="Urease_gamma/gamma-beta_su"/>
</dbReference>
<dbReference type="CDD" id="cd00407">
    <property type="entry name" value="Urease_beta"/>
    <property type="match status" value="1"/>
</dbReference>
<dbReference type="InterPro" id="IPR036461">
    <property type="entry name" value="Urease_betasu_sf"/>
</dbReference>
<dbReference type="InterPro" id="IPR036463">
    <property type="entry name" value="Urease_gamma_sf"/>
</dbReference>
<organism evidence="5 6">
    <name type="scientific">Arboricoccus pini</name>
    <dbReference type="NCBI Taxonomy" id="1963835"/>
    <lineage>
        <taxon>Bacteria</taxon>
        <taxon>Pseudomonadati</taxon>
        <taxon>Pseudomonadota</taxon>
        <taxon>Alphaproteobacteria</taxon>
        <taxon>Geminicoccales</taxon>
        <taxon>Geminicoccaceae</taxon>
        <taxon>Arboricoccus</taxon>
    </lineage>
</organism>
<dbReference type="CDD" id="cd00390">
    <property type="entry name" value="Urease_gamma"/>
    <property type="match status" value="1"/>
</dbReference>
<dbReference type="NCBIfam" id="TIGR00193">
    <property type="entry name" value="urease_gam"/>
    <property type="match status" value="1"/>
</dbReference>
<gene>
    <name evidence="5" type="ORF">SAMN07250955_12140</name>
</gene>
<dbReference type="PANTHER" id="PTHR33569">
    <property type="entry name" value="UREASE"/>
    <property type="match status" value="1"/>
</dbReference>
<dbReference type="UniPathway" id="UPA00258">
    <property type="reaction ID" value="UER00370"/>
</dbReference>
<keyword evidence="6" id="KW-1185">Reference proteome</keyword>
<evidence type="ECO:0000313" key="6">
    <source>
        <dbReference type="Proteomes" id="UP000197065"/>
    </source>
</evidence>
<dbReference type="GO" id="GO:0009039">
    <property type="term" value="F:urease activity"/>
    <property type="evidence" value="ECO:0007669"/>
    <property type="project" value="UniProtKB-EC"/>
</dbReference>
<dbReference type="EMBL" id="FYEH01000021">
    <property type="protein sequence ID" value="SNB79532.1"/>
    <property type="molecule type" value="Genomic_DNA"/>
</dbReference>
<dbReference type="NCBIfam" id="TIGR00192">
    <property type="entry name" value="urease_beta"/>
    <property type="match status" value="1"/>
</dbReference>
<dbReference type="GO" id="GO:0035550">
    <property type="term" value="C:urease complex"/>
    <property type="evidence" value="ECO:0007669"/>
    <property type="project" value="InterPro"/>
</dbReference>
<dbReference type="SUPFAM" id="SSF51278">
    <property type="entry name" value="Urease, beta-subunit"/>
    <property type="match status" value="1"/>
</dbReference>
<protein>
    <recommendedName>
        <fullName evidence="2">urease</fullName>
        <ecNumber evidence="2">3.5.1.5</ecNumber>
    </recommendedName>
</protein>
<proteinExistence type="predicted"/>
<dbReference type="Gene3D" id="3.30.280.10">
    <property type="entry name" value="Urease, gamma-like subunit"/>
    <property type="match status" value="1"/>
</dbReference>
<dbReference type="InterPro" id="IPR050069">
    <property type="entry name" value="Urease_subunit"/>
</dbReference>
<reference evidence="5 6" key="1">
    <citation type="submission" date="2017-06" db="EMBL/GenBank/DDBJ databases">
        <authorList>
            <person name="Kim H.J."/>
            <person name="Triplett B.A."/>
        </authorList>
    </citation>
    <scope>NUCLEOTIDE SEQUENCE [LARGE SCALE GENOMIC DNA]</scope>
    <source>
        <strain evidence="5 6">B29T1</strain>
    </source>
</reference>
<dbReference type="InterPro" id="IPR008223">
    <property type="entry name" value="Urease_gamma-beta_su"/>
</dbReference>